<evidence type="ECO:0000256" key="1">
    <source>
        <dbReference type="ARBA" id="ARBA00022598"/>
    </source>
</evidence>
<protein>
    <recommendedName>
        <fullName evidence="5">ATP-grasp domain-containing protein</fullName>
    </recommendedName>
</protein>
<dbReference type="Pfam" id="PF07478">
    <property type="entry name" value="Dala_Dala_lig_C"/>
    <property type="match status" value="1"/>
</dbReference>
<dbReference type="AlphaFoldDB" id="A0A4P9VMZ4"/>
<dbReference type="SUPFAM" id="SSF56059">
    <property type="entry name" value="Glutathione synthetase ATP-binding domain-like"/>
    <property type="match status" value="1"/>
</dbReference>
<dbReference type="GO" id="GO:0046872">
    <property type="term" value="F:metal ion binding"/>
    <property type="evidence" value="ECO:0007669"/>
    <property type="project" value="InterPro"/>
</dbReference>
<dbReference type="PROSITE" id="PS50975">
    <property type="entry name" value="ATP_GRASP"/>
    <property type="match status" value="1"/>
</dbReference>
<reference evidence="6 7" key="1">
    <citation type="submission" date="2017-04" db="EMBL/GenBank/DDBJ databases">
        <title>Draft genome sequence of Zooshikella ganghwensis VG4 isolated from Red Sea sediments.</title>
        <authorList>
            <person name="Rehman Z."/>
            <person name="Alam I."/>
            <person name="Kamau A."/>
            <person name="Bajic V."/>
            <person name="Leiknes T."/>
        </authorList>
    </citation>
    <scope>NUCLEOTIDE SEQUENCE [LARGE SCALE GENOMIC DNA]</scope>
    <source>
        <strain evidence="6 7">VG4</strain>
    </source>
</reference>
<evidence type="ECO:0000256" key="2">
    <source>
        <dbReference type="ARBA" id="ARBA00022741"/>
    </source>
</evidence>
<dbReference type="GO" id="GO:0005524">
    <property type="term" value="F:ATP binding"/>
    <property type="evidence" value="ECO:0007669"/>
    <property type="project" value="UniProtKB-UniRule"/>
</dbReference>
<accession>A0A4P9VMZ4</accession>
<keyword evidence="1" id="KW-0436">Ligase</keyword>
<dbReference type="EMBL" id="NDXW01000001">
    <property type="protein sequence ID" value="RDH43764.1"/>
    <property type="molecule type" value="Genomic_DNA"/>
</dbReference>
<proteinExistence type="predicted"/>
<dbReference type="RefSeq" id="WP_094787021.1">
    <property type="nucleotide sequence ID" value="NZ_NDXW01000001.1"/>
</dbReference>
<dbReference type="Gene3D" id="3.30.470.20">
    <property type="entry name" value="ATP-grasp fold, B domain"/>
    <property type="match status" value="1"/>
</dbReference>
<sequence>MDTKKIIFIIQSRIGNALDISFDLITTQSDSALVLIAQQEVIEEVNRRKWTGYFKAILPVSPSFSFAEVSTSIEQYLSELESFKNNLTFEIVTINESKVDLCGKLKVHFGLQSQDLSHFVYKDKMKSFAQAQKINTPNFTVIDKNEAKKNLSQYSEKIIKHIGLPCFIKPVNMFASKHCHKINSKDQLENRLKVLVDDSLTYQAESFIDGNLYLCDTIVTRGQVRFLQVCEYSSPCVKIYDNPSLGWITLPRSDALNQKIEQFAYQVNNAFLPDESGVTHLEIFEKSGELSFLEIAYRSNGIEPSNFYLKRANIPLREMHFLTQINPDIPINIEESNYVACFLINYPQKAGKLKKIAKLPIQSEFSIRWNCDIGESLPSNQGYDAYAGTIIIWNQSYKTLRDDFEKMKSFEPLIID</sequence>
<name>A0A4P9VMZ4_9GAMM</name>
<evidence type="ECO:0000259" key="5">
    <source>
        <dbReference type="PROSITE" id="PS50975"/>
    </source>
</evidence>
<organism evidence="6 7">
    <name type="scientific">Zooshikella ganghwensis</name>
    <dbReference type="NCBI Taxonomy" id="202772"/>
    <lineage>
        <taxon>Bacteria</taxon>
        <taxon>Pseudomonadati</taxon>
        <taxon>Pseudomonadota</taxon>
        <taxon>Gammaproteobacteria</taxon>
        <taxon>Oceanospirillales</taxon>
        <taxon>Zooshikellaceae</taxon>
        <taxon>Zooshikella</taxon>
    </lineage>
</organism>
<dbReference type="Gene3D" id="3.30.1490.20">
    <property type="entry name" value="ATP-grasp fold, A domain"/>
    <property type="match status" value="1"/>
</dbReference>
<evidence type="ECO:0000256" key="3">
    <source>
        <dbReference type="ARBA" id="ARBA00022840"/>
    </source>
</evidence>
<evidence type="ECO:0000313" key="7">
    <source>
        <dbReference type="Proteomes" id="UP000257039"/>
    </source>
</evidence>
<dbReference type="InterPro" id="IPR052032">
    <property type="entry name" value="ATP-dep_AA_Ligase"/>
</dbReference>
<dbReference type="InterPro" id="IPR013815">
    <property type="entry name" value="ATP_grasp_subdomain_1"/>
</dbReference>
<dbReference type="InterPro" id="IPR011761">
    <property type="entry name" value="ATP-grasp"/>
</dbReference>
<dbReference type="Proteomes" id="UP000257039">
    <property type="component" value="Unassembled WGS sequence"/>
</dbReference>
<dbReference type="GO" id="GO:0008716">
    <property type="term" value="F:D-alanine-D-alanine ligase activity"/>
    <property type="evidence" value="ECO:0007669"/>
    <property type="project" value="InterPro"/>
</dbReference>
<dbReference type="PANTHER" id="PTHR43585">
    <property type="entry name" value="FUMIPYRROLE BIOSYNTHESIS PROTEIN C"/>
    <property type="match status" value="1"/>
</dbReference>
<feature type="domain" description="ATP-grasp" evidence="5">
    <location>
        <begin position="126"/>
        <end position="325"/>
    </location>
</feature>
<gene>
    <name evidence="6" type="ORF">B9G39_10090</name>
</gene>
<dbReference type="InterPro" id="IPR011095">
    <property type="entry name" value="Dala_Dala_lig_C"/>
</dbReference>
<comment type="caution">
    <text evidence="6">The sequence shown here is derived from an EMBL/GenBank/DDBJ whole genome shotgun (WGS) entry which is preliminary data.</text>
</comment>
<evidence type="ECO:0000256" key="4">
    <source>
        <dbReference type="PROSITE-ProRule" id="PRU00409"/>
    </source>
</evidence>
<dbReference type="PANTHER" id="PTHR43585:SF2">
    <property type="entry name" value="ATP-GRASP ENZYME FSQD"/>
    <property type="match status" value="1"/>
</dbReference>
<evidence type="ECO:0000313" key="6">
    <source>
        <dbReference type="EMBL" id="RDH43764.1"/>
    </source>
</evidence>
<keyword evidence="3 4" id="KW-0067">ATP-binding</keyword>
<keyword evidence="7" id="KW-1185">Reference proteome</keyword>
<keyword evidence="2 4" id="KW-0547">Nucleotide-binding</keyword>